<evidence type="ECO:0000313" key="1">
    <source>
        <dbReference type="EMBL" id="AEW98730.1"/>
    </source>
</evidence>
<dbReference type="HOGENOM" id="CLU_2620440_0_0_11"/>
<organism evidence="1 2">
    <name type="scientific">Streptantibioticus cattleyicolor (strain ATCC 35852 / DSM 46488 / JCM 4925 / NBRC 14057 / NRRL 8057)</name>
    <name type="common">Streptomyces cattleya</name>
    <dbReference type="NCBI Taxonomy" id="1003195"/>
    <lineage>
        <taxon>Bacteria</taxon>
        <taxon>Bacillati</taxon>
        <taxon>Actinomycetota</taxon>
        <taxon>Actinomycetes</taxon>
        <taxon>Kitasatosporales</taxon>
        <taxon>Streptomycetaceae</taxon>
        <taxon>Streptantibioticus</taxon>
    </lineage>
</organism>
<gene>
    <name evidence="1" type="ordered locus">SCATT_p05370</name>
</gene>
<protein>
    <submittedName>
        <fullName evidence="1">Uncharacterized protein</fullName>
    </submittedName>
</protein>
<keyword evidence="2" id="KW-1185">Reference proteome</keyword>
<dbReference type="OrthoDB" id="3870258at2"/>
<dbReference type="PATRIC" id="fig|1003195.11.peg.1153"/>
<dbReference type="AlphaFoldDB" id="F8JJE7"/>
<dbReference type="KEGG" id="sct:SCAT_p1193"/>
<evidence type="ECO:0000313" key="2">
    <source>
        <dbReference type="Proteomes" id="UP000007842"/>
    </source>
</evidence>
<sequence>MITGGYAVQAHGLVDRLSQDLDVATENPAPMPEITRDLEQGLTQRGWHVTVVGTDPLAARVLVTENPRPPRRDESSPP</sequence>
<dbReference type="Proteomes" id="UP000007842">
    <property type="component" value="Plasmid pSCATT"/>
</dbReference>
<dbReference type="EMBL" id="CP003229">
    <property type="protein sequence ID" value="AEW98730.1"/>
    <property type="molecule type" value="Genomic_DNA"/>
</dbReference>
<accession>F8JJE7</accession>
<accession>G8XGH2</accession>
<name>F8JJE7_STREN</name>
<reference evidence="2" key="1">
    <citation type="submission" date="2011-12" db="EMBL/GenBank/DDBJ databases">
        <title>Complete genome sequence of Streptomyces cattleya strain DSM 46488.</title>
        <authorList>
            <person name="Ou H.-Y."/>
            <person name="Li P."/>
            <person name="Zhao C."/>
            <person name="O'Hagan D."/>
            <person name="Deng Z."/>
        </authorList>
    </citation>
    <scope>NUCLEOTIDE SEQUENCE [LARGE SCALE GENOMIC DNA]</scope>
    <source>
        <strain evidence="2">ATCC 35852 / DSM 46488 / JCM 4925 / NBRC 14057 / NRRL 8057</strain>
        <plasmid evidence="2">Plasmid pSCATT</plasmid>
    </source>
</reference>
<proteinExistence type="predicted"/>
<dbReference type="KEGG" id="scy:SCATT_p05370"/>
<keyword evidence="1" id="KW-0614">Plasmid</keyword>
<geneLocation type="plasmid" evidence="1 2">
    <name>pSCATT</name>
</geneLocation>